<feature type="coiled-coil region" evidence="1">
    <location>
        <begin position="843"/>
        <end position="916"/>
    </location>
</feature>
<feature type="coiled-coil region" evidence="1">
    <location>
        <begin position="522"/>
        <end position="612"/>
    </location>
</feature>
<sequence>MSGQSRHTKINPDIGPLKSESDAQQHVRNLMVSLRGVTKDNEELRAYAEVLKSSLDQRALQLGLGEKKGHILRDLYTLKQKQIDLEREREDKDRSIRGLEKEMELAKTDVNSARKVLDSSSNEERRVRETAAKLKEERDKQSDLITQMQGRLAKLKGEGDNQRQELDQLTRQNESLDASMRQLKEQQDKTEDGLRVSVSRVGGADEQIKTLQQSLTSTSTLYDRKVEELHKMQDELIDIQQKYEEEHQIAEDAINIQSKLVNTSSEAKQQADELRIKYHDHQRNLDIQTRRADTAERLLTLREQEWKETQMKTEAIRTQDANNAKKLAEEQQATLASAEKEWHNDVVQIEEKSKAIQATQESINRSREELTGLRNENRKKLEFLEKQLYDLENAKNSAEVEAAQKSIEQRQLDSDEEKTRVQLDTELRENEHLSIELTALRNEQRIERKMLHEQLYVLRQDNKGIREKLSELTRQQNQLHDQIDEKEKELTGKDNINSENVNGLTSHAQLLITQHKTRGQENDQLRDELQHANERLALLNIEFEQSSYEAQQIGERRKRLEREILSLKQERSQLVEKAEQAEHDLKDYESELNKDRKQSAELDELVKNERQQGNLESSVLVEKIHKLEDKHAEEIGILKTKQEKAIESSAQLSKIIDTLSMKLEATDRLIKTERSNQIELRKELDAMRAEQQATLGDLRTRGDSRIIRLEDLDSRVQAELRATQIDAEAKDRAILEAQLTQREIEARIRQLESALEDIQEESVVQRRMINEQTFEAQGESNNLQRELTAVRRTLAETDVRLSQLQRDRDDKQSKVSDVSASTGDVSQEMTKVLRMKRELQQIYDSIKTEQAVTETERKQLREELSQIEKDLADVRDRLQAELASKSEQQMAHASQIARLTEELAVAKQNAIYAQRQMKDKAEKHTKAEGDARSIRADFAALCEQRNALESDLTAAVQELENYRDSYALSESSRELLHKQLLEAQDQIEIESARQDQELRALQAAIHDAQDTLSDRVDRLREAEALYASVSTKVRHASSDNSRLLLSQHASQSPHDFKQSYSGGQGMYSFQTTQGSTTTFGATSAGDFKANTAKR</sequence>
<feature type="region of interest" description="Disordered" evidence="2">
    <location>
        <begin position="801"/>
        <end position="825"/>
    </location>
</feature>
<feature type="region of interest" description="Disordered" evidence="2">
    <location>
        <begin position="1048"/>
        <end position="1094"/>
    </location>
</feature>
<gene>
    <name evidence="3" type="ORF">EZS28_010424</name>
</gene>
<feature type="compositionally biased region" description="Basic and acidic residues" evidence="2">
    <location>
        <begin position="801"/>
        <end position="814"/>
    </location>
</feature>
<dbReference type="EMBL" id="SNRW01002060">
    <property type="protein sequence ID" value="KAA6394048.1"/>
    <property type="molecule type" value="Genomic_DNA"/>
</dbReference>
<feature type="coiled-coil region" evidence="1">
    <location>
        <begin position="321"/>
        <end position="489"/>
    </location>
</feature>
<feature type="coiled-coil region" evidence="1">
    <location>
        <begin position="222"/>
        <end position="291"/>
    </location>
</feature>
<evidence type="ECO:0000256" key="2">
    <source>
        <dbReference type="SAM" id="MobiDB-lite"/>
    </source>
</evidence>
<name>A0A5J4WGU8_9EUKA</name>
<feature type="coiled-coil region" evidence="1">
    <location>
        <begin position="734"/>
        <end position="768"/>
    </location>
</feature>
<feature type="compositionally biased region" description="Polar residues" evidence="2">
    <location>
        <begin position="815"/>
        <end position="825"/>
    </location>
</feature>
<feature type="region of interest" description="Disordered" evidence="2">
    <location>
        <begin position="113"/>
        <end position="144"/>
    </location>
</feature>
<evidence type="ECO:0000313" key="4">
    <source>
        <dbReference type="Proteomes" id="UP000324800"/>
    </source>
</evidence>
<accession>A0A5J4WGU8</accession>
<keyword evidence="1" id="KW-0175">Coiled coil</keyword>
<feature type="compositionally biased region" description="Basic and acidic residues" evidence="2">
    <location>
        <begin position="122"/>
        <end position="142"/>
    </location>
</feature>
<feature type="region of interest" description="Disordered" evidence="2">
    <location>
        <begin position="1"/>
        <end position="24"/>
    </location>
</feature>
<dbReference type="AlphaFoldDB" id="A0A5J4WGU8"/>
<comment type="caution">
    <text evidence="3">The sequence shown here is derived from an EMBL/GenBank/DDBJ whole genome shotgun (WGS) entry which is preliminary data.</text>
</comment>
<protein>
    <submittedName>
        <fullName evidence="3">Uncharacterized protein</fullName>
    </submittedName>
</protein>
<evidence type="ECO:0000256" key="1">
    <source>
        <dbReference type="SAM" id="Coils"/>
    </source>
</evidence>
<feature type="compositionally biased region" description="Low complexity" evidence="2">
    <location>
        <begin position="1068"/>
        <end position="1085"/>
    </location>
</feature>
<feature type="compositionally biased region" description="Polar residues" evidence="2">
    <location>
        <begin position="1048"/>
        <end position="1061"/>
    </location>
</feature>
<organism evidence="3 4">
    <name type="scientific">Streblomastix strix</name>
    <dbReference type="NCBI Taxonomy" id="222440"/>
    <lineage>
        <taxon>Eukaryota</taxon>
        <taxon>Metamonada</taxon>
        <taxon>Preaxostyla</taxon>
        <taxon>Oxymonadida</taxon>
        <taxon>Streblomastigidae</taxon>
        <taxon>Streblomastix</taxon>
    </lineage>
</organism>
<evidence type="ECO:0000313" key="3">
    <source>
        <dbReference type="EMBL" id="KAA6394048.1"/>
    </source>
</evidence>
<dbReference type="Proteomes" id="UP000324800">
    <property type="component" value="Unassembled WGS sequence"/>
</dbReference>
<reference evidence="3 4" key="1">
    <citation type="submission" date="2019-03" db="EMBL/GenBank/DDBJ databases">
        <title>Single cell metagenomics reveals metabolic interactions within the superorganism composed of flagellate Streblomastix strix and complex community of Bacteroidetes bacteria on its surface.</title>
        <authorList>
            <person name="Treitli S.C."/>
            <person name="Kolisko M."/>
            <person name="Husnik F."/>
            <person name="Keeling P."/>
            <person name="Hampl V."/>
        </authorList>
    </citation>
    <scope>NUCLEOTIDE SEQUENCE [LARGE SCALE GENOMIC DNA]</scope>
    <source>
        <strain evidence="3">ST1C</strain>
    </source>
</reference>
<proteinExistence type="predicted"/>